<accession>A0A6N2RAL2</accession>
<dbReference type="GO" id="GO:0008176">
    <property type="term" value="F:tRNA (guanine(46)-N7)-methyltransferase activity"/>
    <property type="evidence" value="ECO:0007669"/>
    <property type="project" value="UniProtKB-UniRule"/>
</dbReference>
<evidence type="ECO:0000256" key="5">
    <source>
        <dbReference type="ARBA" id="ARBA00022691"/>
    </source>
</evidence>
<dbReference type="UniPathway" id="UPA00989"/>
<dbReference type="EC" id="2.1.1.33" evidence="7"/>
<dbReference type="Pfam" id="PF02390">
    <property type="entry name" value="Methyltransf_4"/>
    <property type="match status" value="1"/>
</dbReference>
<feature type="binding site" evidence="7">
    <location>
        <position position="154"/>
    </location>
    <ligand>
        <name>substrate</name>
    </ligand>
</feature>
<keyword evidence="6 7" id="KW-0819">tRNA processing</keyword>
<feature type="binding site" evidence="7">
    <location>
        <position position="69"/>
    </location>
    <ligand>
        <name>S-adenosyl-L-methionine</name>
        <dbReference type="ChEBI" id="CHEBI:59789"/>
    </ligand>
</feature>
<comment type="caution">
    <text evidence="7">Lacks conserved residue(s) required for the propagation of feature annotation.</text>
</comment>
<dbReference type="PANTHER" id="PTHR23417">
    <property type="entry name" value="3-DEOXY-D-MANNO-OCTULOSONIC-ACID TRANSFERASE/TRNA GUANINE-N 7 - -METHYLTRANSFERASE"/>
    <property type="match status" value="1"/>
</dbReference>
<dbReference type="Gene3D" id="3.40.50.150">
    <property type="entry name" value="Vaccinia Virus protein VP39"/>
    <property type="match status" value="1"/>
</dbReference>
<dbReference type="InterPro" id="IPR003358">
    <property type="entry name" value="tRNA_(Gua-N-7)_MeTrfase_Trmb"/>
</dbReference>
<dbReference type="InterPro" id="IPR055361">
    <property type="entry name" value="tRNA_methyltr_TrmB_bact"/>
</dbReference>
<dbReference type="AlphaFoldDB" id="A0A6N2RAL2"/>
<dbReference type="GO" id="GO:0043527">
    <property type="term" value="C:tRNA methyltransferase complex"/>
    <property type="evidence" value="ECO:0007669"/>
    <property type="project" value="TreeGrafter"/>
</dbReference>
<feature type="binding site" evidence="7">
    <location>
        <position position="96"/>
    </location>
    <ligand>
        <name>S-adenosyl-L-methionine</name>
        <dbReference type="ChEBI" id="CHEBI:59789"/>
    </ligand>
</feature>
<evidence type="ECO:0000313" key="8">
    <source>
        <dbReference type="EMBL" id="VYS77816.1"/>
    </source>
</evidence>
<name>A0A6N2RAL2_9FIRM</name>
<gene>
    <name evidence="7 8" type="primary">trmB</name>
    <name evidence="8" type="ORF">AULFYP135_00326</name>
</gene>
<dbReference type="CDD" id="cd02440">
    <property type="entry name" value="AdoMet_MTases"/>
    <property type="match status" value="1"/>
</dbReference>
<keyword evidence="3 7" id="KW-0489">Methyltransferase</keyword>
<dbReference type="HAMAP" id="MF_01057">
    <property type="entry name" value="tRNA_methyltr_TrmB"/>
    <property type="match status" value="1"/>
</dbReference>
<comment type="pathway">
    <text evidence="7">tRNA modification; N(7)-methylguanine-tRNA biosynthesis.</text>
</comment>
<dbReference type="EMBL" id="CACRSL010000003">
    <property type="protein sequence ID" value="VYS77816.1"/>
    <property type="molecule type" value="Genomic_DNA"/>
</dbReference>
<comment type="catalytic activity">
    <reaction evidence="1 7">
        <text>guanosine(46) in tRNA + S-adenosyl-L-methionine = N(7)-methylguanosine(46) in tRNA + S-adenosyl-L-homocysteine</text>
        <dbReference type="Rhea" id="RHEA:42708"/>
        <dbReference type="Rhea" id="RHEA-COMP:10188"/>
        <dbReference type="Rhea" id="RHEA-COMP:10189"/>
        <dbReference type="ChEBI" id="CHEBI:57856"/>
        <dbReference type="ChEBI" id="CHEBI:59789"/>
        <dbReference type="ChEBI" id="CHEBI:74269"/>
        <dbReference type="ChEBI" id="CHEBI:74480"/>
        <dbReference type="EC" id="2.1.1.33"/>
    </reaction>
</comment>
<comment type="function">
    <text evidence="2 7">Catalyzes the formation of N(7)-methylguanine at position 46 (m7G46) in tRNA.</text>
</comment>
<protein>
    <recommendedName>
        <fullName evidence="7">tRNA (guanine-N(7)-)-methyltransferase</fullName>
        <ecNumber evidence="7">2.1.1.33</ecNumber>
    </recommendedName>
    <alternativeName>
        <fullName evidence="7">tRNA (guanine(46)-N(7))-methyltransferase</fullName>
    </alternativeName>
    <alternativeName>
        <fullName evidence="7">tRNA(m7G46)-methyltransferase</fullName>
    </alternativeName>
</protein>
<keyword evidence="5 7" id="KW-0949">S-adenosyl-L-methionine</keyword>
<dbReference type="PROSITE" id="PS51625">
    <property type="entry name" value="SAM_MT_TRMB"/>
    <property type="match status" value="1"/>
</dbReference>
<organism evidence="8">
    <name type="scientific">uncultured Anaerotruncus sp</name>
    <dbReference type="NCBI Taxonomy" id="905011"/>
    <lineage>
        <taxon>Bacteria</taxon>
        <taxon>Bacillati</taxon>
        <taxon>Bacillota</taxon>
        <taxon>Clostridia</taxon>
        <taxon>Eubacteriales</taxon>
        <taxon>Oscillospiraceae</taxon>
        <taxon>Anaerotruncus</taxon>
        <taxon>environmental samples</taxon>
    </lineage>
</organism>
<sequence>MRMRKKKNRDARMERCQAVWVREPALLRGHWRERFRPGCELRLEIGCGKGAFTVKTAQNEPDVFLVGLERSPDAALIAMERAIEAGLTNVAFVCGDAAYLSDLFAPGEVDRIYLNFSDPWPSKRHAKRRLTHKNFLMGYRKVLKEGGQIHFKTDNRPLFDFSLEEFPAAGFTLSEVTNDLHAQGICGIMTDYEAKFHSEGVPINRCVATMGPLPEAMPSTEKIPE</sequence>
<reference evidence="8" key="1">
    <citation type="submission" date="2019-11" db="EMBL/GenBank/DDBJ databases">
        <authorList>
            <person name="Feng L."/>
        </authorList>
    </citation>
    <scope>NUCLEOTIDE SEQUENCE</scope>
    <source>
        <strain evidence="8">AundefinedLFYP135</strain>
    </source>
</reference>
<evidence type="ECO:0000256" key="7">
    <source>
        <dbReference type="HAMAP-Rule" id="MF_01057"/>
    </source>
</evidence>
<evidence type="ECO:0000256" key="3">
    <source>
        <dbReference type="ARBA" id="ARBA00022603"/>
    </source>
</evidence>
<keyword evidence="4 7" id="KW-0808">Transferase</keyword>
<dbReference type="InterPro" id="IPR029063">
    <property type="entry name" value="SAM-dependent_MTases_sf"/>
</dbReference>
<feature type="binding site" evidence="7">
    <location>
        <position position="44"/>
    </location>
    <ligand>
        <name>S-adenosyl-L-methionine</name>
        <dbReference type="ChEBI" id="CHEBI:59789"/>
    </ligand>
</feature>
<evidence type="ECO:0000256" key="6">
    <source>
        <dbReference type="ARBA" id="ARBA00022694"/>
    </source>
</evidence>
<feature type="binding site" evidence="7">
    <location>
        <begin position="190"/>
        <end position="193"/>
    </location>
    <ligand>
        <name>substrate</name>
    </ligand>
</feature>
<comment type="similarity">
    <text evidence="7">Belongs to the class I-like SAM-binding methyltransferase superfamily. TrmB family.</text>
</comment>
<feature type="binding site" evidence="7">
    <location>
        <position position="118"/>
    </location>
    <ligand>
        <name>S-adenosyl-L-methionine</name>
        <dbReference type="ChEBI" id="CHEBI:59789"/>
    </ligand>
</feature>
<evidence type="ECO:0000256" key="2">
    <source>
        <dbReference type="ARBA" id="ARBA00003015"/>
    </source>
</evidence>
<evidence type="ECO:0000256" key="1">
    <source>
        <dbReference type="ARBA" id="ARBA00000142"/>
    </source>
</evidence>
<dbReference type="NCBIfam" id="TIGR00091">
    <property type="entry name" value="tRNA (guanosine(46)-N7)-methyltransferase TrmB"/>
    <property type="match status" value="1"/>
</dbReference>
<dbReference type="PANTHER" id="PTHR23417:SF14">
    <property type="entry name" value="PENTACOTRIPEPTIDE-REPEAT REGION OF PRORP DOMAIN-CONTAINING PROTEIN"/>
    <property type="match status" value="1"/>
</dbReference>
<dbReference type="SUPFAM" id="SSF53335">
    <property type="entry name" value="S-adenosyl-L-methionine-dependent methyltransferases"/>
    <property type="match status" value="1"/>
</dbReference>
<evidence type="ECO:0000256" key="4">
    <source>
        <dbReference type="ARBA" id="ARBA00022679"/>
    </source>
</evidence>
<proteinExistence type="inferred from homology"/>
<dbReference type="NCBIfam" id="NF001080">
    <property type="entry name" value="PRK00121.2-2"/>
    <property type="match status" value="1"/>
</dbReference>